<evidence type="ECO:0000313" key="2">
    <source>
        <dbReference type="EMBL" id="MBM6913081.1"/>
    </source>
</evidence>
<keyword evidence="1" id="KW-1133">Transmembrane helix</keyword>
<organism evidence="2 3">
    <name type="scientific">Veillonella magna</name>
    <dbReference type="NCBI Taxonomy" id="464322"/>
    <lineage>
        <taxon>Bacteria</taxon>
        <taxon>Bacillati</taxon>
        <taxon>Bacillota</taxon>
        <taxon>Negativicutes</taxon>
        <taxon>Veillonellales</taxon>
        <taxon>Veillonellaceae</taxon>
        <taxon>Veillonella</taxon>
    </lineage>
</organism>
<reference evidence="2 3" key="1">
    <citation type="journal article" date="2021" name="Sci. Rep.">
        <title>The distribution of antibiotic resistance genes in chicken gut microbiota commensals.</title>
        <authorList>
            <person name="Juricova H."/>
            <person name="Matiasovicova J."/>
            <person name="Kubasova T."/>
            <person name="Cejkova D."/>
            <person name="Rychlik I."/>
        </authorList>
    </citation>
    <scope>NUCLEOTIDE SEQUENCE [LARGE SCALE GENOMIC DNA]</scope>
    <source>
        <strain evidence="2 3">An537</strain>
    </source>
</reference>
<keyword evidence="1" id="KW-0472">Membrane</keyword>
<feature type="transmembrane region" description="Helical" evidence="1">
    <location>
        <begin position="51"/>
        <end position="70"/>
    </location>
</feature>
<feature type="transmembrane region" description="Helical" evidence="1">
    <location>
        <begin position="90"/>
        <end position="110"/>
    </location>
</feature>
<proteinExistence type="predicted"/>
<protein>
    <submittedName>
        <fullName evidence="2">Uncharacterized protein</fullName>
    </submittedName>
</protein>
<evidence type="ECO:0000256" key="1">
    <source>
        <dbReference type="SAM" id="Phobius"/>
    </source>
</evidence>
<sequence length="111" mass="11171">MWQYRPLQSYSLRGASAVLSVVVVSAALSVAVVFAVLLLSSLPTGCVLPSYPIGAGVASGVMGVIGVVALSEGELTSFGCCDRVSPLALVWYVAVVVSLVSMPSVVAGVAA</sequence>
<evidence type="ECO:0000313" key="3">
    <source>
        <dbReference type="Proteomes" id="UP000707138"/>
    </source>
</evidence>
<keyword evidence="1" id="KW-0812">Transmembrane</keyword>
<feature type="transmembrane region" description="Helical" evidence="1">
    <location>
        <begin position="15"/>
        <end position="39"/>
    </location>
</feature>
<name>A0ABS2GGA5_9FIRM</name>
<accession>A0ABS2GGA5</accession>
<gene>
    <name evidence="2" type="ORF">H6A01_07085</name>
</gene>
<dbReference type="EMBL" id="JACJLA010000012">
    <property type="protein sequence ID" value="MBM6913081.1"/>
    <property type="molecule type" value="Genomic_DNA"/>
</dbReference>
<dbReference type="Proteomes" id="UP000707138">
    <property type="component" value="Unassembled WGS sequence"/>
</dbReference>
<dbReference type="RefSeq" id="WP_205088065.1">
    <property type="nucleotide sequence ID" value="NZ_JACJLA010000012.1"/>
</dbReference>
<comment type="caution">
    <text evidence="2">The sequence shown here is derived from an EMBL/GenBank/DDBJ whole genome shotgun (WGS) entry which is preliminary data.</text>
</comment>
<keyword evidence="3" id="KW-1185">Reference proteome</keyword>